<dbReference type="Proteomes" id="UP001272987">
    <property type="component" value="Unassembled WGS sequence"/>
</dbReference>
<dbReference type="GeneID" id="69809894"/>
<evidence type="ECO:0000313" key="3">
    <source>
        <dbReference type="EMBL" id="MDX3016972.1"/>
    </source>
</evidence>
<comment type="caution">
    <text evidence="2">The sequence shown here is derived from an EMBL/GenBank/DDBJ whole genome shotgun (WGS) entry which is preliminary data.</text>
</comment>
<keyword evidence="4" id="KW-1185">Reference proteome</keyword>
<protein>
    <submittedName>
        <fullName evidence="2">Uncharacterized protein</fullName>
    </submittedName>
</protein>
<dbReference type="RefSeq" id="WP_010354311.1">
    <property type="nucleotide sequence ID" value="NZ_BCML01000094.1"/>
</dbReference>
<dbReference type="EMBL" id="JARAWP010000002">
    <property type="protein sequence ID" value="MDX3016972.1"/>
    <property type="molecule type" value="Genomic_DNA"/>
</dbReference>
<feature type="region of interest" description="Disordered" evidence="1">
    <location>
        <begin position="1"/>
        <end position="27"/>
    </location>
</feature>
<name>A0AAP6BA03_9ACTN</name>
<evidence type="ECO:0000313" key="4">
    <source>
        <dbReference type="Proteomes" id="UP001272987"/>
    </source>
</evidence>
<dbReference type="AlphaFoldDB" id="A0AAP6BA03"/>
<evidence type="ECO:0000256" key="1">
    <source>
        <dbReference type="SAM" id="MobiDB-lite"/>
    </source>
</evidence>
<feature type="region of interest" description="Disordered" evidence="1">
    <location>
        <begin position="55"/>
        <end position="80"/>
    </location>
</feature>
<proteinExistence type="predicted"/>
<accession>A0AAP6BA03</accession>
<organism evidence="2 5">
    <name type="scientific">Streptomyces acidiscabies</name>
    <dbReference type="NCBI Taxonomy" id="42234"/>
    <lineage>
        <taxon>Bacteria</taxon>
        <taxon>Bacillati</taxon>
        <taxon>Actinomycetota</taxon>
        <taxon>Actinomycetes</taxon>
        <taxon>Kitasatosporales</taxon>
        <taxon>Streptomycetaceae</taxon>
        <taxon>Streptomyces</taxon>
    </lineage>
</organism>
<evidence type="ECO:0000313" key="2">
    <source>
        <dbReference type="EMBL" id="MDX2960915.1"/>
    </source>
</evidence>
<reference evidence="2 4" key="1">
    <citation type="journal article" date="2023" name="Microb. Genom.">
        <title>Mesoterricola silvestris gen. nov., sp. nov., Mesoterricola sediminis sp. nov., Geothrix oryzae sp. nov., Geothrix edaphica sp. nov., Geothrix rubra sp. nov., and Geothrix limicola sp. nov., six novel members of Acidobacteriota isolated from soils.</title>
        <authorList>
            <person name="Weisberg A.J."/>
            <person name="Pearce E."/>
            <person name="Kramer C.G."/>
            <person name="Chang J.H."/>
            <person name="Clarke C.R."/>
        </authorList>
    </citation>
    <scope>NUCLEOTIDE SEQUENCE</scope>
    <source>
        <strain evidence="3 4">NB05-1H</strain>
        <strain evidence="2">NRRL_B-16521</strain>
    </source>
</reference>
<dbReference type="Proteomes" id="UP001282288">
    <property type="component" value="Unassembled WGS sequence"/>
</dbReference>
<gene>
    <name evidence="2" type="ORF">PV399_14500</name>
    <name evidence="3" type="ORF">PV666_03625</name>
</gene>
<evidence type="ECO:0000313" key="5">
    <source>
        <dbReference type="Proteomes" id="UP001282288"/>
    </source>
</evidence>
<sequence length="80" mass="9100">MTEHEQSLTRVLRKARTTRPQGRSSLPAAVDAEGAWYLDPPSLAQWLEDQVEEKGWYGEPDDDTETAPWAEFRIRTGAAR</sequence>
<dbReference type="EMBL" id="JARAWC010000009">
    <property type="protein sequence ID" value="MDX2960915.1"/>
    <property type="molecule type" value="Genomic_DNA"/>
</dbReference>